<dbReference type="PANTHER" id="PTHR35038:SF8">
    <property type="entry name" value="C-TYPE POLYHEME CYTOCHROME OMCC"/>
    <property type="match status" value="1"/>
</dbReference>
<dbReference type="InterPro" id="IPR036280">
    <property type="entry name" value="Multihaem_cyt_sf"/>
</dbReference>
<keyword evidence="1 2" id="KW-0732">Signal</keyword>
<comment type="caution">
    <text evidence="4">The sequence shown here is derived from an EMBL/GenBank/DDBJ whole genome shotgun (WGS) entry which is preliminary data.</text>
</comment>
<dbReference type="Gene3D" id="1.20.850.10">
    <property type="entry name" value="Hydroxylamine Oxidoreductase, Chain A, domain 2"/>
    <property type="match status" value="1"/>
</dbReference>
<feature type="domain" description="Cytochrome c-552/4" evidence="3">
    <location>
        <begin position="22"/>
        <end position="58"/>
    </location>
</feature>
<dbReference type="AlphaFoldDB" id="A0A4S1CE06"/>
<keyword evidence="5" id="KW-1185">Reference proteome</keyword>
<feature type="chain" id="PRO_5020283251" description="Cytochrome c-552/4 domain-containing protein" evidence="2">
    <location>
        <begin position="23"/>
        <end position="424"/>
    </location>
</feature>
<evidence type="ECO:0000256" key="2">
    <source>
        <dbReference type="SAM" id="SignalP"/>
    </source>
</evidence>
<dbReference type="GO" id="GO:0016491">
    <property type="term" value="F:oxidoreductase activity"/>
    <property type="evidence" value="ECO:0007669"/>
    <property type="project" value="TreeGrafter"/>
</dbReference>
<reference evidence="4 5" key="1">
    <citation type="submission" date="2019-04" db="EMBL/GenBank/DDBJ databases">
        <title>Geobacter oryzae sp. nov., ferric-reducing bacteria isolated from paddy soil.</title>
        <authorList>
            <person name="Xu Z."/>
            <person name="Masuda Y."/>
            <person name="Itoh H."/>
            <person name="Senoo K."/>
        </authorList>
    </citation>
    <scope>NUCLEOTIDE SEQUENCE [LARGE SCALE GENOMIC DNA]</scope>
    <source>
        <strain evidence="4 5">Red111</strain>
    </source>
</reference>
<evidence type="ECO:0000313" key="5">
    <source>
        <dbReference type="Proteomes" id="UP000306416"/>
    </source>
</evidence>
<dbReference type="PANTHER" id="PTHR35038">
    <property type="entry name" value="DISSIMILATORY SULFITE REDUCTASE SIRA"/>
    <property type="match status" value="1"/>
</dbReference>
<dbReference type="InterPro" id="IPR023155">
    <property type="entry name" value="Cyt_c-552/4"/>
</dbReference>
<evidence type="ECO:0000313" key="4">
    <source>
        <dbReference type="EMBL" id="TGU71735.1"/>
    </source>
</evidence>
<sequence length="424" mass="46883">MIRAVLTATILAALIAPRMSGAAEPCIPCHTEKTPAAVAQWQGSAHAKAGIGCEKCHGSDHDKIVRGEAKVGMKVCAPCHKKAYEEHRLSRHGMGLHSGWGCTRGLPDRKKDECRFCHQPGDEMPRSDVQCARFLKQSPEMGEIGCNYCHSVEDACDSCHSKHMTDLKIVRDPNSCAKCHMGPDHPQWEMWQTSLHGTLNVSAGAKAGPDCQTCHMPKGTHNVSIGITMNSGGVPYPAAKAEPARKEMVNICSACHAPAFAKRELERGDLVRSQSLAILKEAEHIIWDLNDRGLLDPMPENRPQHPLSGPRLVTDSQMLYEDTSHIERLFFKMKKYDYARTVKGAYHQNPSYTHWYGNAELKMDLVDIKSEASRLKERGQKGAGVKPQAGAEDELKALKNKFDRGALSAEEYAKEKGKVLEQMK</sequence>
<dbReference type="Proteomes" id="UP000306416">
    <property type="component" value="Unassembled WGS sequence"/>
</dbReference>
<dbReference type="Gene3D" id="1.10.780.10">
    <property type="entry name" value="Hydroxylamine Oxidoreductase, Chain A, domain 1"/>
    <property type="match status" value="1"/>
</dbReference>
<dbReference type="Pfam" id="PF13447">
    <property type="entry name" value="Multi-haem_cyto"/>
    <property type="match status" value="1"/>
</dbReference>
<proteinExistence type="predicted"/>
<dbReference type="SUPFAM" id="SSF48695">
    <property type="entry name" value="Multiheme cytochromes"/>
    <property type="match status" value="1"/>
</dbReference>
<protein>
    <recommendedName>
        <fullName evidence="3">Cytochrome c-552/4 domain-containing protein</fullName>
    </recommendedName>
</protein>
<dbReference type="Pfam" id="PF13435">
    <property type="entry name" value="Cytochrome_C554"/>
    <property type="match status" value="1"/>
</dbReference>
<name>A0A4S1CE06_9BACT</name>
<gene>
    <name evidence="4" type="ORF">E4633_12475</name>
</gene>
<feature type="signal peptide" evidence="2">
    <location>
        <begin position="1"/>
        <end position="22"/>
    </location>
</feature>
<organism evidence="4 5">
    <name type="scientific">Geomonas terrae</name>
    <dbReference type="NCBI Taxonomy" id="2562681"/>
    <lineage>
        <taxon>Bacteria</taxon>
        <taxon>Pseudomonadati</taxon>
        <taxon>Thermodesulfobacteriota</taxon>
        <taxon>Desulfuromonadia</taxon>
        <taxon>Geobacterales</taxon>
        <taxon>Geobacteraceae</taxon>
        <taxon>Geomonas</taxon>
    </lineage>
</organism>
<dbReference type="EMBL" id="SRSC01000003">
    <property type="protein sequence ID" value="TGU71735.1"/>
    <property type="molecule type" value="Genomic_DNA"/>
</dbReference>
<evidence type="ECO:0000259" key="3">
    <source>
        <dbReference type="Pfam" id="PF13435"/>
    </source>
</evidence>
<dbReference type="InterPro" id="IPR051829">
    <property type="entry name" value="Multiheme_Cytochr_ET"/>
</dbReference>
<evidence type="ECO:0000256" key="1">
    <source>
        <dbReference type="ARBA" id="ARBA00022729"/>
    </source>
</evidence>
<accession>A0A4S1CE06</accession>